<dbReference type="Proteomes" id="UP000886667">
    <property type="component" value="Unassembled WGS sequence"/>
</dbReference>
<dbReference type="InterPro" id="IPR021834">
    <property type="entry name" value="DUF3426"/>
</dbReference>
<dbReference type="InterPro" id="IPR011723">
    <property type="entry name" value="Znf/thioredoxin_put"/>
</dbReference>
<evidence type="ECO:0000256" key="1">
    <source>
        <dbReference type="SAM" id="MobiDB-lite"/>
    </source>
</evidence>
<feature type="domain" description="Zinc finger/thioredoxin putative" evidence="2">
    <location>
        <begin position="1"/>
        <end position="36"/>
    </location>
</feature>
<feature type="region of interest" description="Disordered" evidence="1">
    <location>
        <begin position="94"/>
        <end position="118"/>
    </location>
</feature>
<evidence type="ECO:0000313" key="3">
    <source>
        <dbReference type="EMBL" id="MCG7947993.1"/>
    </source>
</evidence>
<accession>A0A9E4N5T4</accession>
<dbReference type="Pfam" id="PF11906">
    <property type="entry name" value="DUF3426"/>
    <property type="match status" value="1"/>
</dbReference>
<protein>
    <submittedName>
        <fullName evidence="3">Zinc-ribbon and DUF3426 domain-containing protein</fullName>
    </submittedName>
</protein>
<dbReference type="NCBIfam" id="TIGR02098">
    <property type="entry name" value="MJ0042_CXXC"/>
    <property type="match status" value="1"/>
</dbReference>
<evidence type="ECO:0000313" key="4">
    <source>
        <dbReference type="Proteomes" id="UP000886667"/>
    </source>
</evidence>
<reference evidence="3" key="1">
    <citation type="journal article" date="2021" name="Proc. Natl. Acad. Sci. U.S.A.">
        <title>Global biogeography of chemosynthetic symbionts reveals both localized and globally distributed symbiont groups. .</title>
        <authorList>
            <person name="Osvatic J.T."/>
            <person name="Wilkins L.G.E."/>
            <person name="Leibrecht L."/>
            <person name="Leray M."/>
            <person name="Zauner S."/>
            <person name="Polzin J."/>
            <person name="Camacho Y."/>
            <person name="Gros O."/>
            <person name="van Gils J.A."/>
            <person name="Eisen J.A."/>
            <person name="Petersen J.M."/>
            <person name="Yuen B."/>
        </authorList>
    </citation>
    <scope>NUCLEOTIDE SEQUENCE</scope>
    <source>
        <strain evidence="3">MAGclacostrist064TRANS</strain>
    </source>
</reference>
<sequence>MFTQCAHCLTLFRITPEQLKAAAGQVRCCQCNQTFNALENLHESPMPFTTQPEGEPLPDGELATEDKLIYYPPQQDEHSSLLINDSEVERSLDDLADDSTPIPSLTDDSNLDGDDPNLLKESSQLFYEQDDGLETEPDYYASGTESQMSELLDKDSASLLLDSEKPAANLAEIIELDIPELETEHPPGHAEGLENPSLEERESLLEPDDEQPSFVSAEDSALTEDSLTPEEESELEKALPFTFEEEKQQRSSSPRSPLWTIGSLLLLIPLIGQMTWQFRDSLIHHDVGRQLLNSLCTVAGCTPPQRIDREKILITDRSLAAHPDKDNTLAMRLEVINTAPFEQPYPKLQLSLFNELGALVARRTFSESEYLQRVSNTEQLMPKLQPIEIELELVDPGSQVTGFTFDFL</sequence>
<name>A0A9E4N5T4_9GAMM</name>
<dbReference type="AlphaFoldDB" id="A0A9E4N5T4"/>
<evidence type="ECO:0000259" key="2">
    <source>
        <dbReference type="Pfam" id="PF13717"/>
    </source>
</evidence>
<comment type="caution">
    <text evidence="3">The sequence shown here is derived from an EMBL/GenBank/DDBJ whole genome shotgun (WGS) entry which is preliminary data.</text>
</comment>
<gene>
    <name evidence="3" type="ORF">JAZ07_16745</name>
</gene>
<dbReference type="EMBL" id="JAEPCM010000600">
    <property type="protein sequence ID" value="MCG7947993.1"/>
    <property type="molecule type" value="Genomic_DNA"/>
</dbReference>
<feature type="region of interest" description="Disordered" evidence="1">
    <location>
        <begin position="200"/>
        <end position="236"/>
    </location>
</feature>
<proteinExistence type="predicted"/>
<organism evidence="3 4">
    <name type="scientific">Candidatus Thiodiazotropha taylori</name>
    <dbReference type="NCBI Taxonomy" id="2792791"/>
    <lineage>
        <taxon>Bacteria</taxon>
        <taxon>Pseudomonadati</taxon>
        <taxon>Pseudomonadota</taxon>
        <taxon>Gammaproteobacteria</taxon>
        <taxon>Chromatiales</taxon>
        <taxon>Sedimenticolaceae</taxon>
        <taxon>Candidatus Thiodiazotropha</taxon>
    </lineage>
</organism>
<dbReference type="Pfam" id="PF13717">
    <property type="entry name" value="Zn_ribbon_4"/>
    <property type="match status" value="1"/>
</dbReference>